<dbReference type="SUPFAM" id="SSF51306">
    <property type="entry name" value="LexA/Signal peptidase"/>
    <property type="match status" value="1"/>
</dbReference>
<dbReference type="InterPro" id="IPR015927">
    <property type="entry name" value="Peptidase_S24_S26A/B/C"/>
</dbReference>
<evidence type="ECO:0000313" key="9">
    <source>
        <dbReference type="EMBL" id="HJC67427.1"/>
    </source>
</evidence>
<evidence type="ECO:0000256" key="7">
    <source>
        <dbReference type="RuleBase" id="RU003991"/>
    </source>
</evidence>
<comment type="caution">
    <text evidence="9">The sequence shown here is derived from an EMBL/GenBank/DDBJ whole genome shotgun (WGS) entry which is preliminary data.</text>
</comment>
<reference evidence="9" key="1">
    <citation type="journal article" date="2021" name="PeerJ">
        <title>Extensive microbial diversity within the chicken gut microbiome revealed by metagenomics and culture.</title>
        <authorList>
            <person name="Gilroy R."/>
            <person name="Ravi A."/>
            <person name="Getino M."/>
            <person name="Pursley I."/>
            <person name="Horton D.L."/>
            <person name="Alikhan N.F."/>
            <person name="Baker D."/>
            <person name="Gharbi K."/>
            <person name="Hall N."/>
            <person name="Watson M."/>
            <person name="Adriaenssens E.M."/>
            <person name="Foster-Nyarko E."/>
            <person name="Jarju S."/>
            <person name="Secka A."/>
            <person name="Antonio M."/>
            <person name="Oren A."/>
            <person name="Chaudhuri R.R."/>
            <person name="La Ragione R."/>
            <person name="Hildebrand F."/>
            <person name="Pallen M.J."/>
        </authorList>
    </citation>
    <scope>NUCLEOTIDE SEQUENCE</scope>
    <source>
        <strain evidence="9">CHK198-12963</strain>
    </source>
</reference>
<dbReference type="PRINTS" id="PR00726">
    <property type="entry name" value="LEXASERPTASE"/>
</dbReference>
<keyword evidence="6" id="KW-0742">SOS response</keyword>
<dbReference type="InterPro" id="IPR050077">
    <property type="entry name" value="LexA_repressor"/>
</dbReference>
<keyword evidence="4 7" id="KW-0068">Autocatalytic cleavage</keyword>
<dbReference type="EMBL" id="DWWB01000069">
    <property type="protein sequence ID" value="HJC67427.1"/>
    <property type="molecule type" value="Genomic_DNA"/>
</dbReference>
<accession>A0A9D2PX67</accession>
<dbReference type="GO" id="GO:0003677">
    <property type="term" value="F:DNA binding"/>
    <property type="evidence" value="ECO:0007669"/>
    <property type="project" value="InterPro"/>
</dbReference>
<keyword evidence="5" id="KW-0234">DNA repair</keyword>
<dbReference type="GO" id="GO:0006281">
    <property type="term" value="P:DNA repair"/>
    <property type="evidence" value="ECO:0007669"/>
    <property type="project" value="UniProtKB-KW"/>
</dbReference>
<protein>
    <recommendedName>
        <fullName evidence="8">Peptidase S24/S26A/S26B/S26C domain-containing protein</fullName>
    </recommendedName>
</protein>
<keyword evidence="3 7" id="KW-0378">Hydrolase</keyword>
<dbReference type="InterPro" id="IPR039418">
    <property type="entry name" value="LexA-like"/>
</dbReference>
<dbReference type="Gene3D" id="2.10.109.10">
    <property type="entry name" value="Umud Fragment, subunit A"/>
    <property type="match status" value="1"/>
</dbReference>
<dbReference type="Pfam" id="PF00717">
    <property type="entry name" value="Peptidase_S24"/>
    <property type="match status" value="1"/>
</dbReference>
<evidence type="ECO:0000256" key="4">
    <source>
        <dbReference type="ARBA" id="ARBA00022813"/>
    </source>
</evidence>
<dbReference type="GO" id="GO:0016787">
    <property type="term" value="F:hydrolase activity"/>
    <property type="evidence" value="ECO:0007669"/>
    <property type="project" value="UniProtKB-KW"/>
</dbReference>
<name>A0A9D2PX67_9FIRM</name>
<evidence type="ECO:0000256" key="2">
    <source>
        <dbReference type="ARBA" id="ARBA00022763"/>
    </source>
</evidence>
<dbReference type="Proteomes" id="UP000823863">
    <property type="component" value="Unassembled WGS sequence"/>
</dbReference>
<dbReference type="InterPro" id="IPR006197">
    <property type="entry name" value="Peptidase_S24_LexA"/>
</dbReference>
<reference evidence="9" key="2">
    <citation type="submission" date="2021-04" db="EMBL/GenBank/DDBJ databases">
        <authorList>
            <person name="Gilroy R."/>
        </authorList>
    </citation>
    <scope>NUCLEOTIDE SEQUENCE</scope>
    <source>
        <strain evidence="9">CHK198-12963</strain>
    </source>
</reference>
<evidence type="ECO:0000259" key="8">
    <source>
        <dbReference type="Pfam" id="PF00717"/>
    </source>
</evidence>
<evidence type="ECO:0000256" key="3">
    <source>
        <dbReference type="ARBA" id="ARBA00022801"/>
    </source>
</evidence>
<dbReference type="CDD" id="cd06529">
    <property type="entry name" value="S24_LexA-like"/>
    <property type="match status" value="1"/>
</dbReference>
<proteinExistence type="inferred from homology"/>
<keyword evidence="2" id="KW-0227">DNA damage</keyword>
<dbReference type="InterPro" id="IPR036286">
    <property type="entry name" value="LexA/Signal_pep-like_sf"/>
</dbReference>
<dbReference type="GO" id="GO:0009432">
    <property type="term" value="P:SOS response"/>
    <property type="evidence" value="ECO:0007669"/>
    <property type="project" value="UniProtKB-KW"/>
</dbReference>
<dbReference type="GO" id="GO:0006355">
    <property type="term" value="P:regulation of DNA-templated transcription"/>
    <property type="evidence" value="ECO:0007669"/>
    <property type="project" value="InterPro"/>
</dbReference>
<evidence type="ECO:0000256" key="1">
    <source>
        <dbReference type="ARBA" id="ARBA00007484"/>
    </source>
</evidence>
<gene>
    <name evidence="9" type="ORF">H9931_12075</name>
</gene>
<evidence type="ECO:0000256" key="6">
    <source>
        <dbReference type="ARBA" id="ARBA00023236"/>
    </source>
</evidence>
<evidence type="ECO:0000256" key="5">
    <source>
        <dbReference type="ARBA" id="ARBA00023204"/>
    </source>
</evidence>
<dbReference type="PANTHER" id="PTHR33516:SF2">
    <property type="entry name" value="LEXA REPRESSOR-RELATED"/>
    <property type="match status" value="1"/>
</dbReference>
<comment type="similarity">
    <text evidence="1 7">Belongs to the peptidase S24 family.</text>
</comment>
<dbReference type="PANTHER" id="PTHR33516">
    <property type="entry name" value="LEXA REPRESSOR"/>
    <property type="match status" value="1"/>
</dbReference>
<feature type="domain" description="Peptidase S24/S26A/S26B/S26C" evidence="8">
    <location>
        <begin position="14"/>
        <end position="102"/>
    </location>
</feature>
<dbReference type="AlphaFoldDB" id="A0A9D2PX67"/>
<sequence>MKELFTNEKNFDIDADFCLIMKGNSMDNARIMDGDIVFIRQQPEVENGEIAAVAIDDEATLKRFYRDEKTGTITLIAENPAYAPMVYDRSEAENLWILGKAVAVQSKL</sequence>
<organism evidence="9 10">
    <name type="scientific">Candidatus Enterocloster excrementigallinarum</name>
    <dbReference type="NCBI Taxonomy" id="2838558"/>
    <lineage>
        <taxon>Bacteria</taxon>
        <taxon>Bacillati</taxon>
        <taxon>Bacillota</taxon>
        <taxon>Clostridia</taxon>
        <taxon>Lachnospirales</taxon>
        <taxon>Lachnospiraceae</taxon>
        <taxon>Enterocloster</taxon>
    </lineage>
</organism>
<evidence type="ECO:0000313" key="10">
    <source>
        <dbReference type="Proteomes" id="UP000823863"/>
    </source>
</evidence>